<comment type="similarity">
    <text evidence="10">Belongs to the NnrE/AIBP family.</text>
</comment>
<dbReference type="SUPFAM" id="SSF64153">
    <property type="entry name" value="YjeF N-terminal domain-like"/>
    <property type="match status" value="1"/>
</dbReference>
<keyword evidence="5 10" id="KW-0547">Nucleotide-binding</keyword>
<feature type="binding site" evidence="10">
    <location>
        <position position="155"/>
    </location>
    <ligand>
        <name>(6S)-NADPHX</name>
        <dbReference type="ChEBI" id="CHEBI:64076"/>
    </ligand>
</feature>
<dbReference type="EMBL" id="JAFCIX010000379">
    <property type="protein sequence ID" value="KAH6592470.1"/>
    <property type="molecule type" value="Genomic_DNA"/>
</dbReference>
<dbReference type="InterPro" id="IPR036652">
    <property type="entry name" value="YjeF_N_dom_sf"/>
</dbReference>
<keyword evidence="9 10" id="KW-0413">Isomerase</keyword>
<feature type="binding site" evidence="10">
    <location>
        <position position="158"/>
    </location>
    <ligand>
        <name>K(+)</name>
        <dbReference type="ChEBI" id="CHEBI:29103"/>
    </ligand>
</feature>
<evidence type="ECO:0000256" key="2">
    <source>
        <dbReference type="ARBA" id="ARBA00000909"/>
    </source>
</evidence>
<keyword evidence="4 10" id="KW-0479">Metal-binding</keyword>
<comment type="caution">
    <text evidence="10">Lacks conserved residue(s) required for the propagation of feature annotation.</text>
</comment>
<comment type="function">
    <text evidence="10">Catalyzes the epimerization of the S- and R-forms of NAD(P)HX, a damaged form of NAD(P)H that is a result of enzymatic or heat-dependent hydration. This is a prerequisite for the S-specific NAD(P)H-hydrate dehydratase to allow the repair of both epimers of NAD(P)HX.</text>
</comment>
<keyword evidence="10" id="KW-0963">Cytoplasm</keyword>
<evidence type="ECO:0000313" key="12">
    <source>
        <dbReference type="EMBL" id="KAH6592470.1"/>
    </source>
</evidence>
<evidence type="ECO:0000259" key="11">
    <source>
        <dbReference type="PROSITE" id="PS51385"/>
    </source>
</evidence>
<sequence length="232" mass="25319">MKFLGQRLAQQIDAELMGPTIGYSIDQLMELAGLSVAQAIFREYSPQTHRRVLVCAGPGNNGGDALVAARHLALFGYEPLIYYPKRPNKALYQNLVTQCSSFGIPFVDSADAALPLASLIVDGIFGFSFSGDIRPPFDSILRILKASTLPIVSIDIPSGWDVEKGNISNLGLDPEMLVSLTAPKLGVVDGTFKYHYLGGRFVPAQLILKYQLDIPKFLCTDQVVDISCRDPQ</sequence>
<feature type="binding site" evidence="10">
    <location>
        <begin position="60"/>
        <end position="64"/>
    </location>
    <ligand>
        <name>(6S)-NADPHX</name>
        <dbReference type="ChEBI" id="CHEBI:64076"/>
    </ligand>
</feature>
<dbReference type="PANTHER" id="PTHR13232">
    <property type="entry name" value="NAD(P)H-HYDRATE EPIMERASE"/>
    <property type="match status" value="1"/>
</dbReference>
<keyword evidence="10" id="KW-0496">Mitochondrion</keyword>
<proteinExistence type="inferred from homology"/>
<keyword evidence="6" id="KW-0521">NADP</keyword>
<keyword evidence="8 10" id="KW-0520">NAD</keyword>
<reference evidence="12 13" key="1">
    <citation type="submission" date="2021-02" db="EMBL/GenBank/DDBJ databases">
        <title>Variation within the Batrachochytrium salamandrivorans European outbreak.</title>
        <authorList>
            <person name="Kelly M."/>
            <person name="Pasmans F."/>
            <person name="Shea T.P."/>
            <person name="Munoz J.F."/>
            <person name="Carranza S."/>
            <person name="Cuomo C.A."/>
            <person name="Martel A."/>
        </authorList>
    </citation>
    <scope>NUCLEOTIDE SEQUENCE [LARGE SCALE GENOMIC DNA]</scope>
    <source>
        <strain evidence="12 13">AMFP18/2</strain>
    </source>
</reference>
<organism evidence="12 13">
    <name type="scientific">Batrachochytrium salamandrivorans</name>
    <dbReference type="NCBI Taxonomy" id="1357716"/>
    <lineage>
        <taxon>Eukaryota</taxon>
        <taxon>Fungi</taxon>
        <taxon>Fungi incertae sedis</taxon>
        <taxon>Chytridiomycota</taxon>
        <taxon>Chytridiomycota incertae sedis</taxon>
        <taxon>Chytridiomycetes</taxon>
        <taxon>Rhizophydiales</taxon>
        <taxon>Rhizophydiales incertae sedis</taxon>
        <taxon>Batrachochytrium</taxon>
    </lineage>
</organism>
<comment type="catalytic activity">
    <reaction evidence="2 10">
        <text>(6R)-NADPHX = (6S)-NADPHX</text>
        <dbReference type="Rhea" id="RHEA:32227"/>
        <dbReference type="ChEBI" id="CHEBI:64076"/>
        <dbReference type="ChEBI" id="CHEBI:64077"/>
        <dbReference type="EC" id="5.1.99.6"/>
    </reaction>
</comment>
<keyword evidence="13" id="KW-1185">Reference proteome</keyword>
<feature type="binding site" evidence="10">
    <location>
        <position position="61"/>
    </location>
    <ligand>
        <name>K(+)</name>
        <dbReference type="ChEBI" id="CHEBI:29103"/>
    </ligand>
</feature>
<evidence type="ECO:0000256" key="1">
    <source>
        <dbReference type="ARBA" id="ARBA00000013"/>
    </source>
</evidence>
<dbReference type="PROSITE" id="PS51385">
    <property type="entry name" value="YJEF_N"/>
    <property type="match status" value="1"/>
</dbReference>
<feature type="binding site" evidence="10">
    <location>
        <begin position="126"/>
        <end position="132"/>
    </location>
    <ligand>
        <name>(6S)-NADPHX</name>
        <dbReference type="ChEBI" id="CHEBI:64076"/>
    </ligand>
</feature>
<evidence type="ECO:0000256" key="5">
    <source>
        <dbReference type="ARBA" id="ARBA00022741"/>
    </source>
</evidence>
<evidence type="ECO:0000313" key="13">
    <source>
        <dbReference type="Proteomes" id="UP001648503"/>
    </source>
</evidence>
<evidence type="ECO:0000256" key="8">
    <source>
        <dbReference type="ARBA" id="ARBA00023027"/>
    </source>
</evidence>
<keyword evidence="7 10" id="KW-0630">Potassium</keyword>
<evidence type="ECO:0000256" key="10">
    <source>
        <dbReference type="HAMAP-Rule" id="MF_03159"/>
    </source>
</evidence>
<gene>
    <name evidence="12" type="ORF">BASA50_008086</name>
</gene>
<dbReference type="EC" id="5.1.99.6" evidence="3 10"/>
<dbReference type="NCBIfam" id="TIGR00197">
    <property type="entry name" value="yjeF_nterm"/>
    <property type="match status" value="1"/>
</dbReference>
<name>A0ABQ8F6E2_9FUNG</name>
<dbReference type="PANTHER" id="PTHR13232:SF10">
    <property type="entry name" value="NAD(P)H-HYDRATE EPIMERASE"/>
    <property type="match status" value="1"/>
</dbReference>
<comment type="subcellular location">
    <subcellularLocation>
        <location evidence="10">Cytoplasm</location>
    </subcellularLocation>
    <subcellularLocation>
        <location evidence="10">Mitochondrion</location>
    </subcellularLocation>
</comment>
<protein>
    <recommendedName>
        <fullName evidence="3 10">NAD(P)H-hydrate epimerase</fullName>
        <ecNumber evidence="3 10">5.1.99.6</ecNumber>
    </recommendedName>
    <alternativeName>
        <fullName evidence="10">NAD(P)HX epimerase</fullName>
    </alternativeName>
</protein>
<dbReference type="Pfam" id="PF03853">
    <property type="entry name" value="YjeF_N"/>
    <property type="match status" value="1"/>
</dbReference>
<evidence type="ECO:0000256" key="6">
    <source>
        <dbReference type="ARBA" id="ARBA00022857"/>
    </source>
</evidence>
<comment type="catalytic activity">
    <reaction evidence="1 10">
        <text>(6R)-NADHX = (6S)-NADHX</text>
        <dbReference type="Rhea" id="RHEA:32215"/>
        <dbReference type="ChEBI" id="CHEBI:64074"/>
        <dbReference type="ChEBI" id="CHEBI:64075"/>
        <dbReference type="EC" id="5.1.99.6"/>
    </reaction>
</comment>
<evidence type="ECO:0000256" key="7">
    <source>
        <dbReference type="ARBA" id="ARBA00022958"/>
    </source>
</evidence>
<accession>A0ABQ8F6E2</accession>
<dbReference type="InterPro" id="IPR004443">
    <property type="entry name" value="YjeF_N_dom"/>
</dbReference>
<comment type="caution">
    <text evidence="12">The sequence shown here is derived from an EMBL/GenBank/DDBJ whole genome shotgun (WGS) entry which is preliminary data.</text>
</comment>
<dbReference type="HAMAP" id="MF_01966">
    <property type="entry name" value="NADHX_epimerase"/>
    <property type="match status" value="1"/>
</dbReference>
<evidence type="ECO:0000256" key="9">
    <source>
        <dbReference type="ARBA" id="ARBA00023235"/>
    </source>
</evidence>
<feature type="binding site" evidence="10">
    <location>
        <position position="122"/>
    </location>
    <ligand>
        <name>K(+)</name>
        <dbReference type="ChEBI" id="CHEBI:29103"/>
    </ligand>
</feature>
<evidence type="ECO:0000256" key="3">
    <source>
        <dbReference type="ARBA" id="ARBA00012228"/>
    </source>
</evidence>
<feature type="domain" description="YjeF N-terminal" evidence="11">
    <location>
        <begin position="9"/>
        <end position="214"/>
    </location>
</feature>
<comment type="cofactor">
    <cofactor evidence="10">
        <name>K(+)</name>
        <dbReference type="ChEBI" id="CHEBI:29103"/>
    </cofactor>
    <text evidence="10">Binds 1 potassium ion per subunit.</text>
</comment>
<dbReference type="Proteomes" id="UP001648503">
    <property type="component" value="Unassembled WGS sequence"/>
</dbReference>
<dbReference type="InterPro" id="IPR032976">
    <property type="entry name" value="YJEFN_prot_NAXE-like"/>
</dbReference>
<evidence type="ECO:0000256" key="4">
    <source>
        <dbReference type="ARBA" id="ARBA00022723"/>
    </source>
</evidence>
<dbReference type="Gene3D" id="3.40.50.10260">
    <property type="entry name" value="YjeF N-terminal domain"/>
    <property type="match status" value="1"/>
</dbReference>